<dbReference type="Proteomes" id="UP000199208">
    <property type="component" value="Unassembled WGS sequence"/>
</dbReference>
<keyword evidence="8" id="KW-0255">Endonuclease</keyword>
<keyword evidence="6" id="KW-0540">Nuclease</keyword>
<dbReference type="InterPro" id="IPR002156">
    <property type="entry name" value="RNaseH_domain"/>
</dbReference>
<evidence type="ECO:0000256" key="9">
    <source>
        <dbReference type="ARBA" id="ARBA00022801"/>
    </source>
</evidence>
<name>A0A1G5S0N5_9FIRM</name>
<evidence type="ECO:0000256" key="7">
    <source>
        <dbReference type="ARBA" id="ARBA00022723"/>
    </source>
</evidence>
<evidence type="ECO:0000313" key="13">
    <source>
        <dbReference type="Proteomes" id="UP000199208"/>
    </source>
</evidence>
<evidence type="ECO:0000256" key="1">
    <source>
        <dbReference type="ARBA" id="ARBA00000077"/>
    </source>
</evidence>
<proteinExistence type="inferred from homology"/>
<evidence type="ECO:0000256" key="8">
    <source>
        <dbReference type="ARBA" id="ARBA00022759"/>
    </source>
</evidence>
<dbReference type="SUPFAM" id="SSF53098">
    <property type="entry name" value="Ribonuclease H-like"/>
    <property type="match status" value="1"/>
</dbReference>
<dbReference type="Gene3D" id="3.30.420.10">
    <property type="entry name" value="Ribonuclease H-like superfamily/Ribonuclease H"/>
    <property type="match status" value="1"/>
</dbReference>
<keyword evidence="7" id="KW-0479">Metal-binding</keyword>
<evidence type="ECO:0000256" key="6">
    <source>
        <dbReference type="ARBA" id="ARBA00022722"/>
    </source>
</evidence>
<dbReference type="PANTHER" id="PTHR10642:SF26">
    <property type="entry name" value="RIBONUCLEASE H1"/>
    <property type="match status" value="1"/>
</dbReference>
<organism evidence="12 13">
    <name type="scientific">Acidaminobacter hydrogenoformans DSM 2784</name>
    <dbReference type="NCBI Taxonomy" id="1120920"/>
    <lineage>
        <taxon>Bacteria</taxon>
        <taxon>Bacillati</taxon>
        <taxon>Bacillota</taxon>
        <taxon>Clostridia</taxon>
        <taxon>Peptostreptococcales</taxon>
        <taxon>Acidaminobacteraceae</taxon>
        <taxon>Acidaminobacter</taxon>
    </lineage>
</organism>
<evidence type="ECO:0000259" key="11">
    <source>
        <dbReference type="PROSITE" id="PS50879"/>
    </source>
</evidence>
<dbReference type="RefSeq" id="WP_092591024.1">
    <property type="nucleotide sequence ID" value="NZ_FMWL01000009.1"/>
</dbReference>
<gene>
    <name evidence="12" type="ORF">SAMN03080599_01978</name>
</gene>
<keyword evidence="10" id="KW-0460">Magnesium</keyword>
<comment type="catalytic activity">
    <reaction evidence="1">
        <text>Endonucleolytic cleavage to 5'-phosphomonoester.</text>
        <dbReference type="EC" id="3.1.26.4"/>
    </reaction>
</comment>
<comment type="subunit">
    <text evidence="4">Monomer.</text>
</comment>
<dbReference type="AlphaFoldDB" id="A0A1G5S0N5"/>
<evidence type="ECO:0000313" key="12">
    <source>
        <dbReference type="EMBL" id="SCZ79853.1"/>
    </source>
</evidence>
<dbReference type="InterPro" id="IPR036397">
    <property type="entry name" value="RNaseH_sf"/>
</dbReference>
<evidence type="ECO:0000256" key="2">
    <source>
        <dbReference type="ARBA" id="ARBA00001946"/>
    </source>
</evidence>
<feature type="domain" description="RNase H type-1" evidence="11">
    <location>
        <begin position="112"/>
        <end position="252"/>
    </location>
</feature>
<reference evidence="12 13" key="1">
    <citation type="submission" date="2016-10" db="EMBL/GenBank/DDBJ databases">
        <authorList>
            <person name="de Groot N.N."/>
        </authorList>
    </citation>
    <scope>NUCLEOTIDE SEQUENCE [LARGE SCALE GENOMIC DNA]</scope>
    <source>
        <strain evidence="12 13">DSM 2784</strain>
    </source>
</reference>
<comment type="cofactor">
    <cofactor evidence="2">
        <name>Mg(2+)</name>
        <dbReference type="ChEBI" id="CHEBI:18420"/>
    </cofactor>
</comment>
<dbReference type="Pfam" id="PF00075">
    <property type="entry name" value="RNase_H"/>
    <property type="match status" value="1"/>
</dbReference>
<dbReference type="GO" id="GO:0004523">
    <property type="term" value="F:RNA-DNA hybrid ribonuclease activity"/>
    <property type="evidence" value="ECO:0007669"/>
    <property type="project" value="UniProtKB-EC"/>
</dbReference>
<dbReference type="GO" id="GO:0003676">
    <property type="term" value="F:nucleic acid binding"/>
    <property type="evidence" value="ECO:0007669"/>
    <property type="project" value="InterPro"/>
</dbReference>
<dbReference type="InterPro" id="IPR050092">
    <property type="entry name" value="RNase_H"/>
</dbReference>
<sequence length="258" mass="30158">MLIKQMQMRIVEENGVNYRLLISDGQTQADLIFNIESKELIISGDHDLSQFLSDNEFQLRRLLHNKRPDSYYVGFQLKFSMVDGKDIAAFNNRDNLVVKDHGRISVISRTEKNNLSEVYTDGSYDEKDQQGAYSILKKDLEGHYEAHEFTSALMDSSSIELQAVIKALEIYPGDLRIMTDSQYVRKGITEWMVHWKLNDWYTANGTKAKNVDQWLKLEQLCEGRRVEFGYVKAHNHHFENEYCDFLAREKREAMKLKT</sequence>
<dbReference type="EMBL" id="FMWL01000009">
    <property type="protein sequence ID" value="SCZ79853.1"/>
    <property type="molecule type" value="Genomic_DNA"/>
</dbReference>
<evidence type="ECO:0000256" key="3">
    <source>
        <dbReference type="ARBA" id="ARBA00005300"/>
    </source>
</evidence>
<dbReference type="CDD" id="cd09278">
    <property type="entry name" value="RNase_HI_prokaryote_like"/>
    <property type="match status" value="1"/>
</dbReference>
<evidence type="ECO:0000256" key="4">
    <source>
        <dbReference type="ARBA" id="ARBA00011245"/>
    </source>
</evidence>
<comment type="similarity">
    <text evidence="3">Belongs to the RNase H family.</text>
</comment>
<dbReference type="GO" id="GO:0046872">
    <property type="term" value="F:metal ion binding"/>
    <property type="evidence" value="ECO:0007669"/>
    <property type="project" value="UniProtKB-KW"/>
</dbReference>
<dbReference type="OrthoDB" id="7845843at2"/>
<dbReference type="InterPro" id="IPR012337">
    <property type="entry name" value="RNaseH-like_sf"/>
</dbReference>
<accession>A0A1G5S0N5</accession>
<dbReference type="STRING" id="1120920.SAMN03080599_01978"/>
<dbReference type="PROSITE" id="PS50879">
    <property type="entry name" value="RNASE_H_1"/>
    <property type="match status" value="1"/>
</dbReference>
<dbReference type="GO" id="GO:0043137">
    <property type="term" value="P:DNA replication, removal of RNA primer"/>
    <property type="evidence" value="ECO:0007669"/>
    <property type="project" value="TreeGrafter"/>
</dbReference>
<keyword evidence="13" id="KW-1185">Reference proteome</keyword>
<dbReference type="EC" id="3.1.26.4" evidence="5"/>
<evidence type="ECO:0000256" key="10">
    <source>
        <dbReference type="ARBA" id="ARBA00022842"/>
    </source>
</evidence>
<evidence type="ECO:0000256" key="5">
    <source>
        <dbReference type="ARBA" id="ARBA00012180"/>
    </source>
</evidence>
<dbReference type="PANTHER" id="PTHR10642">
    <property type="entry name" value="RIBONUCLEASE H1"/>
    <property type="match status" value="1"/>
</dbReference>
<dbReference type="InterPro" id="IPR022892">
    <property type="entry name" value="RNaseHI"/>
</dbReference>
<protein>
    <recommendedName>
        <fullName evidence="5">ribonuclease H</fullName>
        <ecNumber evidence="5">3.1.26.4</ecNumber>
    </recommendedName>
</protein>
<keyword evidence="9" id="KW-0378">Hydrolase</keyword>